<dbReference type="NCBIfam" id="TIGR00801">
    <property type="entry name" value="ncs2"/>
    <property type="match status" value="1"/>
</dbReference>
<evidence type="ECO:0000313" key="8">
    <source>
        <dbReference type="EMBL" id="BCA89546.1"/>
    </source>
</evidence>
<gene>
    <name evidence="8" type="primary">pyrP</name>
    <name evidence="8" type="ORF">ADCFC_20430</name>
</gene>
<dbReference type="PANTHER" id="PTHR42810:SF2">
    <property type="entry name" value="PURINE PERMEASE C1399.01C-RELATED"/>
    <property type="match status" value="1"/>
</dbReference>
<dbReference type="GO" id="GO:0042907">
    <property type="term" value="F:xanthine transmembrane transporter activity"/>
    <property type="evidence" value="ECO:0007669"/>
    <property type="project" value="TreeGrafter"/>
</dbReference>
<accession>A0A6F8SPP3</accession>
<comment type="similarity">
    <text evidence="2">Belongs to the nucleobase:cation symporter-2 (NCS2) (TC 2.A.40) family.</text>
</comment>
<keyword evidence="3" id="KW-0813">Transport</keyword>
<feature type="transmembrane region" description="Helical" evidence="7">
    <location>
        <begin position="368"/>
        <end position="388"/>
    </location>
</feature>
<feature type="transmembrane region" description="Helical" evidence="7">
    <location>
        <begin position="46"/>
        <end position="62"/>
    </location>
</feature>
<dbReference type="Proteomes" id="UP000501727">
    <property type="component" value="Chromosome"/>
</dbReference>
<keyword evidence="9" id="KW-1185">Reference proteome</keyword>
<feature type="transmembrane region" description="Helical" evidence="7">
    <location>
        <begin position="20"/>
        <end position="40"/>
    </location>
</feature>
<feature type="transmembrane region" description="Helical" evidence="7">
    <location>
        <begin position="335"/>
        <end position="356"/>
    </location>
</feature>
<protein>
    <submittedName>
        <fullName evidence="8">Uracil transporter</fullName>
    </submittedName>
</protein>
<evidence type="ECO:0000256" key="1">
    <source>
        <dbReference type="ARBA" id="ARBA00004141"/>
    </source>
</evidence>
<evidence type="ECO:0000256" key="4">
    <source>
        <dbReference type="ARBA" id="ARBA00022692"/>
    </source>
</evidence>
<dbReference type="PANTHER" id="PTHR42810">
    <property type="entry name" value="PURINE PERMEASE C1399.01C-RELATED"/>
    <property type="match status" value="1"/>
</dbReference>
<organism evidence="8 9">
    <name type="scientific">Adlercreutzia hattorii</name>
    <dbReference type="NCBI Taxonomy" id="2707299"/>
    <lineage>
        <taxon>Bacteria</taxon>
        <taxon>Bacillati</taxon>
        <taxon>Actinomycetota</taxon>
        <taxon>Coriobacteriia</taxon>
        <taxon>Eggerthellales</taxon>
        <taxon>Eggerthellaceae</taxon>
        <taxon>Adlercreutzia</taxon>
    </lineage>
</organism>
<evidence type="ECO:0000256" key="7">
    <source>
        <dbReference type="SAM" id="Phobius"/>
    </source>
</evidence>
<dbReference type="RefSeq" id="WP_173114482.1">
    <property type="nucleotide sequence ID" value="NZ_AP022829.1"/>
</dbReference>
<keyword evidence="5 7" id="KW-1133">Transmembrane helix</keyword>
<dbReference type="InterPro" id="IPR006042">
    <property type="entry name" value="Xan_ur_permease"/>
</dbReference>
<feature type="transmembrane region" description="Helical" evidence="7">
    <location>
        <begin position="394"/>
        <end position="412"/>
    </location>
</feature>
<dbReference type="Pfam" id="PF00860">
    <property type="entry name" value="Xan_ur_permease"/>
    <property type="match status" value="1"/>
</dbReference>
<feature type="transmembrane region" description="Helical" evidence="7">
    <location>
        <begin position="156"/>
        <end position="175"/>
    </location>
</feature>
<feature type="transmembrane region" description="Helical" evidence="7">
    <location>
        <begin position="90"/>
        <end position="111"/>
    </location>
</feature>
<name>A0A6F8SPP3_9ACTN</name>
<dbReference type="AlphaFoldDB" id="A0A6F8SPP3"/>
<feature type="transmembrane region" description="Helical" evidence="7">
    <location>
        <begin position="67"/>
        <end position="84"/>
    </location>
</feature>
<comment type="subcellular location">
    <subcellularLocation>
        <location evidence="1">Membrane</location>
        <topology evidence="1">Multi-pass membrane protein</topology>
    </subcellularLocation>
</comment>
<evidence type="ECO:0000313" key="9">
    <source>
        <dbReference type="Proteomes" id="UP000501727"/>
    </source>
</evidence>
<dbReference type="GO" id="GO:0005886">
    <property type="term" value="C:plasma membrane"/>
    <property type="evidence" value="ECO:0007669"/>
    <property type="project" value="UniProtKB-ARBA"/>
</dbReference>
<reference evidence="9" key="2">
    <citation type="submission" date="2020-03" db="EMBL/GenBank/DDBJ databases">
        <title>Complete Genome Sequence of Adlercreutzia sp. strain 8CFCBH1 Producing Equol, Isolated from Healthy Japanese Feces.</title>
        <authorList>
            <person name="Ogata Y."/>
            <person name="Sakamoto M."/>
            <person name="Ohkuma M."/>
            <person name="Hattori M."/>
            <person name="Suda W."/>
        </authorList>
    </citation>
    <scope>NUCLEOTIDE SEQUENCE [LARGE SCALE GENOMIC DNA]</scope>
    <source>
        <strain evidence="9">8CFCBH1</strain>
    </source>
</reference>
<keyword evidence="4 7" id="KW-0812">Transmembrane</keyword>
<feature type="transmembrane region" description="Helical" evidence="7">
    <location>
        <begin position="182"/>
        <end position="203"/>
    </location>
</feature>
<reference evidence="9" key="1">
    <citation type="journal article" date="2020" name="Microbiol. Resour. Announc.">
        <title>Complete Genome Sequence of Adlercreutzia sp. Strain 8CFCBH1, a Potent Producer of Equol, Isolated from Healthy Japanese Feces.</title>
        <authorList>
            <person name="Ogata Y."/>
            <person name="Sakamoto M."/>
            <person name="Ohkuma M."/>
            <person name="Hattori M."/>
            <person name="Suda W."/>
        </authorList>
    </citation>
    <scope>NUCLEOTIDE SEQUENCE [LARGE SCALE GENOMIC DNA]</scope>
    <source>
        <strain evidence="9">8CFCBH1</strain>
    </source>
</reference>
<keyword evidence="6 7" id="KW-0472">Membrane</keyword>
<evidence type="ECO:0000256" key="3">
    <source>
        <dbReference type="ARBA" id="ARBA00022448"/>
    </source>
</evidence>
<proteinExistence type="inferred from homology"/>
<dbReference type="EMBL" id="AP022829">
    <property type="protein sequence ID" value="BCA89546.1"/>
    <property type="molecule type" value="Genomic_DNA"/>
</dbReference>
<dbReference type="KEGG" id="ahat:ADCFC_21650"/>
<feature type="transmembrane region" description="Helical" evidence="7">
    <location>
        <begin position="306"/>
        <end position="329"/>
    </location>
</feature>
<evidence type="ECO:0000256" key="5">
    <source>
        <dbReference type="ARBA" id="ARBA00022989"/>
    </source>
</evidence>
<dbReference type="InterPro" id="IPR006043">
    <property type="entry name" value="NCS2"/>
</dbReference>
<sequence length="443" mass="45552">MRQDGGYAIGDKVPMGKAIVYSLQHLMAFVGGGAIVPAMIMGLNPALAVFCTGLGTIIYLICTRNKVPSYFGVSFSFITPMAVVTAVDGISGALCGIVAVGVALCVVAGIVKLTGTGWIDKVLPPVVTGCIIVVIGVGLSATAVNSVMFDGGASETFDTMGCIVGFITFLSAVVASSWGRGFLKMVPVLIGIVVGYIVAIPLGMVDFTAINEAAWIGLPEVTLPTFSVNALLVIAPIALVLVVEHIGHLMTVTNLSGEDCNKYLSSSLLGNGLGTVASGFLGGPALTSIAENIGVMGLSKCYSTRIFWWTAAFAMIIGGFCPKLAMLFYSIPNCVLGGVSFLLFGLISGNGLSLLVDAKVDFNENRNLMIAAASLIVGIGMMTTGVSIPLGSFNVPGLLLAAVLAVILNLVLPKESQGEKPVTATTAAEGAGKVQVYDELVEP</sequence>
<evidence type="ECO:0000256" key="2">
    <source>
        <dbReference type="ARBA" id="ARBA00008821"/>
    </source>
</evidence>
<feature type="transmembrane region" description="Helical" evidence="7">
    <location>
        <begin position="223"/>
        <end position="243"/>
    </location>
</feature>
<evidence type="ECO:0000256" key="6">
    <source>
        <dbReference type="ARBA" id="ARBA00023136"/>
    </source>
</evidence>
<feature type="transmembrane region" description="Helical" evidence="7">
    <location>
        <begin position="123"/>
        <end position="144"/>
    </location>
</feature>